<gene>
    <name evidence="2" type="ORF">KPSA1_00456</name>
</gene>
<organism evidence="2 3">
    <name type="scientific">Pseudomonas syringae pv. actinidiae</name>
    <dbReference type="NCBI Taxonomy" id="103796"/>
    <lineage>
        <taxon>Bacteria</taxon>
        <taxon>Pseudomonadati</taxon>
        <taxon>Pseudomonadota</taxon>
        <taxon>Gammaproteobacteria</taxon>
        <taxon>Pseudomonadales</taxon>
        <taxon>Pseudomonadaceae</taxon>
        <taxon>Pseudomonas</taxon>
        <taxon>Pseudomonas syringae</taxon>
    </lineage>
</organism>
<evidence type="ECO:0000256" key="1">
    <source>
        <dbReference type="SAM" id="MobiDB-lite"/>
    </source>
</evidence>
<dbReference type="Proteomes" id="UP000247480">
    <property type="component" value="Unassembled WGS sequence"/>
</dbReference>
<feature type="compositionally biased region" description="Basic residues" evidence="1">
    <location>
        <begin position="284"/>
        <end position="294"/>
    </location>
</feature>
<feature type="compositionally biased region" description="Polar residues" evidence="1">
    <location>
        <begin position="299"/>
        <end position="309"/>
    </location>
</feature>
<evidence type="ECO:0000313" key="3">
    <source>
        <dbReference type="Proteomes" id="UP000247480"/>
    </source>
</evidence>
<name>A0A2V0Q3T9_PSESF</name>
<dbReference type="AlphaFoldDB" id="A0A2V0Q3T9"/>
<sequence>MSTLAALTRLEESLSNRPSTRPVAQHDARQLEIQLTSWPDEVRGVPNITLRSALFGSSRSSSQTYLQRAEIYTQRPTRMRYTGPRLDQGDLDVWITLLHIARRKTMGKSFKTSAYELLKQQGKTDAGNNRKTLYKRLFRLAAATLEISATRHSYTGGLVDSIYRDEITHELVISLNPELSKLFGPNEFTHIDWSIRRSLNSKPLAQWLHGFLSSHAEPIPMSVDTIMLMAGSLDASPSSREQNLRRALDALQLASDLHGQPFSYEICGGLVHIKRTPSSSQSRHLGRKGSRSKRKIDTVLSTRNYRTVG</sequence>
<comment type="caution">
    <text evidence="2">The sequence shown here is derived from an EMBL/GenBank/DDBJ whole genome shotgun (WGS) entry which is preliminary data.</text>
</comment>
<feature type="region of interest" description="Disordered" evidence="1">
    <location>
        <begin position="277"/>
        <end position="309"/>
    </location>
</feature>
<dbReference type="EMBL" id="BGJZ01000017">
    <property type="protein sequence ID" value="GBH07123.1"/>
    <property type="molecule type" value="Genomic_DNA"/>
</dbReference>
<dbReference type="InterPro" id="IPR010751">
    <property type="entry name" value="TrfA"/>
</dbReference>
<proteinExistence type="predicted"/>
<dbReference type="Pfam" id="PF07042">
    <property type="entry name" value="TrfA"/>
    <property type="match status" value="1"/>
</dbReference>
<reference evidence="2 3" key="1">
    <citation type="submission" date="2018-04" db="EMBL/GenBank/DDBJ databases">
        <title>Draft genome sequence of Pseudomonas syringae pv. actinidiae biovar 1 strains isolated from kiwifruit in Kagawa prefecture.</title>
        <authorList>
            <person name="Tabuchi M."/>
            <person name="Saito M."/>
            <person name="Fujiwara S."/>
            <person name="Sasa N."/>
            <person name="Akimitsu K."/>
            <person name="Gomi K."/>
            <person name="Konishi-Sugita S."/>
            <person name="Hamano K."/>
            <person name="Kataoka I."/>
        </authorList>
    </citation>
    <scope>NUCLEOTIDE SEQUENCE [LARGE SCALE GENOMIC DNA]</scope>
    <source>
        <strain evidence="2 3">MAFF212206</strain>
    </source>
</reference>
<accession>A0A2V0Q3T9</accession>
<protein>
    <submittedName>
        <fullName evidence="2">Sterol desaturase/sphingolipid hydroxylase</fullName>
    </submittedName>
</protein>
<evidence type="ECO:0000313" key="2">
    <source>
        <dbReference type="EMBL" id="GBH07123.1"/>
    </source>
</evidence>
<dbReference type="RefSeq" id="WP_255265488.1">
    <property type="nucleotide sequence ID" value="NZ_AP019411.1"/>
</dbReference>